<gene>
    <name evidence="8" type="ORF">GCM10007852_28420</name>
</gene>
<dbReference type="InterPro" id="IPR027417">
    <property type="entry name" value="P-loop_NTPase"/>
</dbReference>
<evidence type="ECO:0000256" key="4">
    <source>
        <dbReference type="ARBA" id="ARBA00022840"/>
    </source>
</evidence>
<keyword evidence="9" id="KW-1185">Reference proteome</keyword>
<keyword evidence="3 8" id="KW-0347">Helicase</keyword>
<comment type="caution">
    <text evidence="8">The sequence shown here is derived from an EMBL/GenBank/DDBJ whole genome shotgun (WGS) entry which is preliminary data.</text>
</comment>
<dbReference type="Pfam" id="PF08482">
    <property type="entry name" value="HrpB_C"/>
    <property type="match status" value="1"/>
</dbReference>
<dbReference type="Pfam" id="PF24473">
    <property type="entry name" value="CON_HrpB"/>
    <property type="match status" value="1"/>
</dbReference>
<keyword evidence="1" id="KW-0547">Nucleotide-binding</keyword>
<dbReference type="SUPFAM" id="SSF52540">
    <property type="entry name" value="P-loop containing nucleoside triphosphate hydrolases"/>
    <property type="match status" value="1"/>
</dbReference>
<feature type="domain" description="Helicase C-terminal" evidence="7">
    <location>
        <begin position="204"/>
        <end position="375"/>
    </location>
</feature>
<dbReference type="PANTHER" id="PTHR43519">
    <property type="entry name" value="ATP-DEPENDENT RNA HELICASE HRPB"/>
    <property type="match status" value="1"/>
</dbReference>
<proteinExistence type="predicted"/>
<dbReference type="GO" id="GO:0004386">
    <property type="term" value="F:helicase activity"/>
    <property type="evidence" value="ECO:0007669"/>
    <property type="project" value="UniProtKB-KW"/>
</dbReference>
<dbReference type="GO" id="GO:0005524">
    <property type="term" value="F:ATP binding"/>
    <property type="evidence" value="ECO:0007669"/>
    <property type="project" value="UniProtKB-KW"/>
</dbReference>
<dbReference type="InterPro" id="IPR049614">
    <property type="entry name" value="HrpB_DEXH"/>
</dbReference>
<dbReference type="FunFam" id="3.40.50.300:FF:002125">
    <property type="entry name" value="ATP-dependent helicase HrpB"/>
    <property type="match status" value="1"/>
</dbReference>
<dbReference type="GO" id="GO:0003676">
    <property type="term" value="F:nucleic acid binding"/>
    <property type="evidence" value="ECO:0007669"/>
    <property type="project" value="InterPro"/>
</dbReference>
<organism evidence="8 9">
    <name type="scientific">Agaribacter marinus</name>
    <dbReference type="NCBI Taxonomy" id="1431249"/>
    <lineage>
        <taxon>Bacteria</taxon>
        <taxon>Pseudomonadati</taxon>
        <taxon>Pseudomonadota</taxon>
        <taxon>Gammaproteobacteria</taxon>
        <taxon>Alteromonadales</taxon>
        <taxon>Alteromonadaceae</taxon>
        <taxon>Agaribacter</taxon>
    </lineage>
</organism>
<feature type="domain" description="Helicase ATP-binding" evidence="6">
    <location>
        <begin position="11"/>
        <end position="175"/>
    </location>
</feature>
<dbReference type="Pfam" id="PF00270">
    <property type="entry name" value="DEAD"/>
    <property type="match status" value="1"/>
</dbReference>
<dbReference type="PROSITE" id="PS51192">
    <property type="entry name" value="HELICASE_ATP_BIND_1"/>
    <property type="match status" value="1"/>
</dbReference>
<dbReference type="CDD" id="cd17990">
    <property type="entry name" value="DEXHc_HrpB"/>
    <property type="match status" value="1"/>
</dbReference>
<evidence type="ECO:0000259" key="6">
    <source>
        <dbReference type="PROSITE" id="PS51192"/>
    </source>
</evidence>
<dbReference type="GO" id="GO:0016787">
    <property type="term" value="F:hydrolase activity"/>
    <property type="evidence" value="ECO:0007669"/>
    <property type="project" value="UniProtKB-KW"/>
</dbReference>
<evidence type="ECO:0000259" key="7">
    <source>
        <dbReference type="PROSITE" id="PS51194"/>
    </source>
</evidence>
<dbReference type="InterPro" id="IPR013689">
    <property type="entry name" value="RNA_helicase_ATP-dep_HrpB_C"/>
</dbReference>
<name>A0AA37T0Z5_9ALTE</name>
<sequence length="839" mass="93810">MLPVEAVLSQLTKALVAGDAILIAPPGAGKSTCLPLHLLKSDQFQGSKIVMLQPRRIAVRNIARYLSAQLGETVGQSIGYRIRGETKVSHQTRLEIVTEGVLVRMLQAQPELSDVSLVIFDEFHERSIHADFSLALCLEVQQALRDDLRLLVMSATLDVGNIQELLPDAEILESKGRQYPVDIVYCADAYRASTSSKHLRLHDSISKLIFNVFPKHSGDILVFLPGAFEINAVANALENLVDFQSSVAVHKLFSELSPNIQQAALLPDKLGRRKVVLATNIAETSLTIEGIDVVIDSGVEKIAVFQLNRGITHLQTQAISQASATQRAGRAGRLRAGTCYRLWNKEFHARLAKHGEPEIKRVDVSNVMLESAVWGTEVSGLSLLDYPSNAQLAESSVRLQRIGIFDQHKKLTTLGHHVHQIGGQANLAIMLLRAKRWSQAHLSLACALVGLLENKDPMGQHVGADIHLRVQQLQNSRLDTRDYSVLRKSIQQWHIKVSCKLSDDNADWPVDDIGVLLGFAFPEWLAKQRQNERYLLAKGSGAVVHRDDPLTTHTWLAIANMQSSDRQQDNAQIRYAAAISEKQILEHFEQVIVSEELCSWDENEKRIVGRQQRKLGKVIVSSQPLAKPDTQVIENIWQAVIVSKGISALPMSARAQQLIQRVALANTFDQGKALDLPRFDERSLLDSIDIWLLPFIKGKLRWAELTQVDFYQALSNLLDWQQQQWLNKFCPERIVIPSGRQQDLTYSDDSSVVLSVRMGELYSWSVHPAIADNQVAITIELLSPAQRPIQITKDLVGFWAGSYRAVQKDMKSQYPKHYWPDDPANAPATTKTKRNMKPV</sequence>
<dbReference type="Gene3D" id="3.40.50.300">
    <property type="entry name" value="P-loop containing nucleotide triphosphate hydrolases"/>
    <property type="match status" value="2"/>
</dbReference>
<reference evidence="8" key="2">
    <citation type="submission" date="2023-01" db="EMBL/GenBank/DDBJ databases">
        <title>Draft genome sequence of Agaribacter marinus strain NBRC 110023.</title>
        <authorList>
            <person name="Sun Q."/>
            <person name="Mori K."/>
        </authorList>
    </citation>
    <scope>NUCLEOTIDE SEQUENCE</scope>
    <source>
        <strain evidence="8">NBRC 110023</strain>
    </source>
</reference>
<dbReference type="Pfam" id="PF00271">
    <property type="entry name" value="Helicase_C"/>
    <property type="match status" value="1"/>
</dbReference>
<dbReference type="EMBL" id="BSOT01000006">
    <property type="protein sequence ID" value="GLR71934.1"/>
    <property type="molecule type" value="Genomic_DNA"/>
</dbReference>
<dbReference type="SMART" id="SM00487">
    <property type="entry name" value="DEXDc"/>
    <property type="match status" value="1"/>
</dbReference>
<dbReference type="NCBIfam" id="TIGR01970">
    <property type="entry name" value="DEAH_box_HrpB"/>
    <property type="match status" value="1"/>
</dbReference>
<evidence type="ECO:0000256" key="2">
    <source>
        <dbReference type="ARBA" id="ARBA00022801"/>
    </source>
</evidence>
<dbReference type="RefSeq" id="WP_284218268.1">
    <property type="nucleotide sequence ID" value="NZ_BSOT01000006.1"/>
</dbReference>
<dbReference type="PIRSF" id="PIRSF005496">
    <property type="entry name" value="ATP_hel_hrpB"/>
    <property type="match status" value="1"/>
</dbReference>
<evidence type="ECO:0000256" key="1">
    <source>
        <dbReference type="ARBA" id="ARBA00022741"/>
    </source>
</evidence>
<dbReference type="InterPro" id="IPR014001">
    <property type="entry name" value="Helicase_ATP-bd"/>
</dbReference>
<reference evidence="8" key="1">
    <citation type="journal article" date="2014" name="Int. J. Syst. Evol. Microbiol.">
        <title>Complete genome sequence of Corynebacterium casei LMG S-19264T (=DSM 44701T), isolated from a smear-ripened cheese.</title>
        <authorList>
            <consortium name="US DOE Joint Genome Institute (JGI-PGF)"/>
            <person name="Walter F."/>
            <person name="Albersmeier A."/>
            <person name="Kalinowski J."/>
            <person name="Ruckert C."/>
        </authorList>
    </citation>
    <scope>NUCLEOTIDE SEQUENCE</scope>
    <source>
        <strain evidence="8">NBRC 110023</strain>
    </source>
</reference>
<evidence type="ECO:0000313" key="8">
    <source>
        <dbReference type="EMBL" id="GLR71934.1"/>
    </source>
</evidence>
<protein>
    <submittedName>
        <fullName evidence="8">ATP-dependent helicase HrpB</fullName>
    </submittedName>
</protein>
<dbReference type="PANTHER" id="PTHR43519:SF1">
    <property type="entry name" value="ATP-DEPENDENT RNA HELICASE HRPB"/>
    <property type="match status" value="1"/>
</dbReference>
<dbReference type="CDD" id="cd18791">
    <property type="entry name" value="SF2_C_RHA"/>
    <property type="match status" value="1"/>
</dbReference>
<dbReference type="SMART" id="SM00490">
    <property type="entry name" value="HELICc"/>
    <property type="match status" value="1"/>
</dbReference>
<dbReference type="InterPro" id="IPR001650">
    <property type="entry name" value="Helicase_C-like"/>
</dbReference>
<evidence type="ECO:0000313" key="9">
    <source>
        <dbReference type="Proteomes" id="UP001156601"/>
    </source>
</evidence>
<dbReference type="InterPro" id="IPR056329">
    <property type="entry name" value="CON_HrpB"/>
</dbReference>
<evidence type="ECO:0000256" key="3">
    <source>
        <dbReference type="ARBA" id="ARBA00022806"/>
    </source>
</evidence>
<keyword evidence="2" id="KW-0378">Hydrolase</keyword>
<feature type="region of interest" description="Disordered" evidence="5">
    <location>
        <begin position="817"/>
        <end position="839"/>
    </location>
</feature>
<dbReference type="PROSITE" id="PS51194">
    <property type="entry name" value="HELICASE_CTER"/>
    <property type="match status" value="1"/>
</dbReference>
<accession>A0AA37T0Z5</accession>
<dbReference type="InterPro" id="IPR011545">
    <property type="entry name" value="DEAD/DEAH_box_helicase_dom"/>
</dbReference>
<evidence type="ECO:0000256" key="5">
    <source>
        <dbReference type="SAM" id="MobiDB-lite"/>
    </source>
</evidence>
<dbReference type="InterPro" id="IPR010225">
    <property type="entry name" value="HrpB"/>
</dbReference>
<dbReference type="Proteomes" id="UP001156601">
    <property type="component" value="Unassembled WGS sequence"/>
</dbReference>
<keyword evidence="4" id="KW-0067">ATP-binding</keyword>
<dbReference type="AlphaFoldDB" id="A0AA37T0Z5"/>